<keyword evidence="2" id="KW-0963">Cytoplasm</keyword>
<gene>
    <name evidence="7" type="ORF">Dda_5984</name>
</gene>
<dbReference type="AlphaFoldDB" id="A0AAD6NI58"/>
<dbReference type="Proteomes" id="UP001221413">
    <property type="component" value="Unassembled WGS sequence"/>
</dbReference>
<keyword evidence="3" id="KW-1015">Disulfide bond</keyword>
<evidence type="ECO:0000256" key="3">
    <source>
        <dbReference type="ARBA" id="ARBA00023157"/>
    </source>
</evidence>
<evidence type="ECO:0000313" key="7">
    <source>
        <dbReference type="EMBL" id="KAJ6259087.1"/>
    </source>
</evidence>
<evidence type="ECO:0000313" key="8">
    <source>
        <dbReference type="Proteomes" id="UP001221413"/>
    </source>
</evidence>
<dbReference type="GO" id="GO:0033617">
    <property type="term" value="P:mitochondrial respiratory chain complex IV assembly"/>
    <property type="evidence" value="ECO:0007669"/>
    <property type="project" value="TreeGrafter"/>
</dbReference>
<protein>
    <submittedName>
        <fullName evidence="7">Cytochrome c oxidase assembly protein COX19</fullName>
    </submittedName>
</protein>
<evidence type="ECO:0000256" key="5">
    <source>
        <dbReference type="ARBA" id="ARBA00038223"/>
    </source>
</evidence>
<dbReference type="GO" id="GO:0005758">
    <property type="term" value="C:mitochondrial intermembrane space"/>
    <property type="evidence" value="ECO:0007669"/>
    <property type="project" value="TreeGrafter"/>
</dbReference>
<comment type="subcellular location">
    <subcellularLocation>
        <location evidence="1">Cytoplasm</location>
    </subcellularLocation>
</comment>
<comment type="similarity">
    <text evidence="5">Belongs to the COX19 family.</text>
</comment>
<dbReference type="EMBL" id="JAQGDS010000007">
    <property type="protein sequence ID" value="KAJ6259087.1"/>
    <property type="molecule type" value="Genomic_DNA"/>
</dbReference>
<feature type="region of interest" description="Disordered" evidence="6">
    <location>
        <begin position="12"/>
        <end position="32"/>
    </location>
</feature>
<dbReference type="PROSITE" id="PS51808">
    <property type="entry name" value="CHCH"/>
    <property type="match status" value="1"/>
</dbReference>
<proteinExistence type="inferred from homology"/>
<feature type="region of interest" description="Disordered" evidence="6">
    <location>
        <begin position="180"/>
        <end position="201"/>
    </location>
</feature>
<evidence type="ECO:0000256" key="2">
    <source>
        <dbReference type="ARBA" id="ARBA00022490"/>
    </source>
</evidence>
<feature type="compositionally biased region" description="Low complexity" evidence="6">
    <location>
        <begin position="16"/>
        <end position="27"/>
    </location>
</feature>
<organism evidence="7 8">
    <name type="scientific">Drechslerella dactyloides</name>
    <name type="common">Nematode-trapping fungus</name>
    <name type="synonym">Arthrobotrys dactyloides</name>
    <dbReference type="NCBI Taxonomy" id="74499"/>
    <lineage>
        <taxon>Eukaryota</taxon>
        <taxon>Fungi</taxon>
        <taxon>Dikarya</taxon>
        <taxon>Ascomycota</taxon>
        <taxon>Pezizomycotina</taxon>
        <taxon>Orbiliomycetes</taxon>
        <taxon>Orbiliales</taxon>
        <taxon>Orbiliaceae</taxon>
        <taxon>Drechslerella</taxon>
    </lineage>
</organism>
<dbReference type="InterPro" id="IPR051383">
    <property type="entry name" value="COX19"/>
</dbReference>
<comment type="function">
    <text evidence="4">Required for the assembly of mitochondrial cytochrome c oxidase.</text>
</comment>
<reference evidence="7" key="1">
    <citation type="submission" date="2023-01" db="EMBL/GenBank/DDBJ databases">
        <title>The chitinases involved in constricting ring structure development in the nematode-trapping fungus Drechslerella dactyloides.</title>
        <authorList>
            <person name="Wang R."/>
            <person name="Zhang L."/>
            <person name="Tang P."/>
            <person name="Li S."/>
            <person name="Liang L."/>
        </authorList>
    </citation>
    <scope>NUCLEOTIDE SEQUENCE</scope>
    <source>
        <strain evidence="7">YMF1.00031</strain>
    </source>
</reference>
<accession>A0AAD6NI58</accession>
<feature type="compositionally biased region" description="Basic and acidic residues" evidence="6">
    <location>
        <begin position="180"/>
        <end position="194"/>
    </location>
</feature>
<evidence type="ECO:0000256" key="1">
    <source>
        <dbReference type="ARBA" id="ARBA00004496"/>
    </source>
</evidence>
<dbReference type="PANTHER" id="PTHR21107:SF2">
    <property type="entry name" value="CYTOCHROME C OXIDASE ASSEMBLY PROTEIN COX19"/>
    <property type="match status" value="1"/>
</dbReference>
<name>A0AAD6NI58_DREDA</name>
<evidence type="ECO:0000256" key="6">
    <source>
        <dbReference type="SAM" id="MobiDB-lite"/>
    </source>
</evidence>
<comment type="caution">
    <text evidence="7">The sequence shown here is derived from an EMBL/GenBank/DDBJ whole genome shotgun (WGS) entry which is preliminary data.</text>
</comment>
<evidence type="ECO:0000256" key="4">
    <source>
        <dbReference type="ARBA" id="ARBA00037279"/>
    </source>
</evidence>
<keyword evidence="8" id="KW-1185">Reference proteome</keyword>
<dbReference type="PANTHER" id="PTHR21107">
    <property type="entry name" value="CYTOCHROME C OXIDASE ASSEMBLY PROTEIN COX19"/>
    <property type="match status" value="1"/>
</dbReference>
<sequence length="201" mass="21738">MLLPTSPYACSRRGKLMMTKPPTTTPSSLPPPRIAECEDRLGVGSQLELATGGLPLEHTSIGSHAGRLHGSDVTRHYVFGSGSAGNSYSAEPPVSPEKIGRRCWMGLEAEVVAAVEACAPERGSFPLDHDGECQPVMKDYLACLKKVRGNNDPECRTIAKAYLKCRMDHDLMAKDSFKNLGFHDEKDNGKDTSAKKPPTPS</sequence>